<comment type="caution">
    <text evidence="2">The sequence shown here is derived from an EMBL/GenBank/DDBJ whole genome shotgun (WGS) entry which is preliminary data.</text>
</comment>
<feature type="region of interest" description="Disordered" evidence="1">
    <location>
        <begin position="82"/>
        <end position="113"/>
    </location>
</feature>
<evidence type="ECO:0000256" key="1">
    <source>
        <dbReference type="SAM" id="MobiDB-lite"/>
    </source>
</evidence>
<protein>
    <submittedName>
        <fullName evidence="2">Uncharacterized protein</fullName>
    </submittedName>
</protein>
<feature type="compositionally biased region" description="Basic and acidic residues" evidence="1">
    <location>
        <begin position="96"/>
        <end position="112"/>
    </location>
</feature>
<accession>A0A5B0QP73</accession>
<name>A0A5B0QP73_PUCGR</name>
<gene>
    <name evidence="2" type="ORF">PGT21_021752</name>
</gene>
<proteinExistence type="predicted"/>
<dbReference type="Proteomes" id="UP000324748">
    <property type="component" value="Unassembled WGS sequence"/>
</dbReference>
<dbReference type="AlphaFoldDB" id="A0A5B0QP73"/>
<evidence type="ECO:0000313" key="3">
    <source>
        <dbReference type="Proteomes" id="UP000324748"/>
    </source>
</evidence>
<reference evidence="2 3" key="1">
    <citation type="submission" date="2019-05" db="EMBL/GenBank/DDBJ databases">
        <title>Emergence of the Ug99 lineage of the wheat stem rust pathogen through somatic hybridization.</title>
        <authorList>
            <person name="Li F."/>
            <person name="Upadhyaya N.M."/>
            <person name="Sperschneider J."/>
            <person name="Matny O."/>
            <person name="Nguyen-Phuc H."/>
            <person name="Mago R."/>
            <person name="Raley C."/>
            <person name="Miller M.E."/>
            <person name="Silverstein K.A.T."/>
            <person name="Henningsen E."/>
            <person name="Hirsch C.D."/>
            <person name="Visser B."/>
            <person name="Pretorius Z.A."/>
            <person name="Steffenson B.J."/>
            <person name="Schwessinger B."/>
            <person name="Dodds P.N."/>
            <person name="Figueroa M."/>
        </authorList>
    </citation>
    <scope>NUCLEOTIDE SEQUENCE [LARGE SCALE GENOMIC DNA]</scope>
    <source>
        <strain evidence="2">21-0</strain>
    </source>
</reference>
<evidence type="ECO:0000313" key="2">
    <source>
        <dbReference type="EMBL" id="KAA1114755.1"/>
    </source>
</evidence>
<keyword evidence="3" id="KW-1185">Reference proteome</keyword>
<organism evidence="2 3">
    <name type="scientific">Puccinia graminis f. sp. tritici</name>
    <dbReference type="NCBI Taxonomy" id="56615"/>
    <lineage>
        <taxon>Eukaryota</taxon>
        <taxon>Fungi</taxon>
        <taxon>Dikarya</taxon>
        <taxon>Basidiomycota</taxon>
        <taxon>Pucciniomycotina</taxon>
        <taxon>Pucciniomycetes</taxon>
        <taxon>Pucciniales</taxon>
        <taxon>Pucciniaceae</taxon>
        <taxon>Puccinia</taxon>
    </lineage>
</organism>
<dbReference type="EMBL" id="VSWC01000014">
    <property type="protein sequence ID" value="KAA1114755.1"/>
    <property type="molecule type" value="Genomic_DNA"/>
</dbReference>
<sequence>MPFGRSSRREAAYARAHPVGIAAQWTRPNPFPGAEKLLKLRAQRTLQQLGEFALTLAHRPSVIYSQTQMIGSGITLVISNERSKISTTSSSRGKKRSQDTRAYIREKGKRESSSTWHIELNTTLKDFDPFR</sequence>